<reference evidence="1" key="1">
    <citation type="submission" date="2020-10" db="EMBL/GenBank/DDBJ databases">
        <authorList>
            <person name="Gilroy R."/>
        </authorList>
    </citation>
    <scope>NUCLEOTIDE SEQUENCE</scope>
    <source>
        <strain evidence="1">CHK152-2871</strain>
    </source>
</reference>
<proteinExistence type="predicted"/>
<name>A0A9D1FJP4_9BACT</name>
<sequence>MSDSKLAFYDFSGGIKTNSTQVMLGYGAKKLFWDESYNVELYNNQGVERMMGNQTFLDTDVEDGCSIVGLCEYPKATDGFLYARSDGKVKYFDNITKSTSVVHDYETTISAMDFSLYMDGIVFFAKNCEGYYFNKNLSTKLNPLNLKDNEKDVKPNAICAYAGRLWIGANSTLYYSALGRFDDWESENDAGYIKNFHSSVTKISALALYCGNLAIFKEDGVYLLSGTSPDNFAVIKFADKGVQSSKAVCTLNNKQYFFNPDGLFALSQVGELSQIMMSGNIASNVEDSFKNADKSRFSEAFCVPYERKNQIWFYLPYNDNKYFNTIWIYDFANDCWTKRIETQEITSAANVNYEVLSGTSGGKILLENVGSTFDGDKIEFCFSTPFFHLGKPSEKKIIEDFALLLDESGENRFQFSVSKDFVKEIRSDHEYVKTSQLGTLIWAAQEDIKDKYNCFETQYGPTWANSYQSAIGLQIFDSNLSVALHIEGKEENDGFKLVGIEFKELLNDF</sequence>
<gene>
    <name evidence="1" type="ORF">IAA86_05460</name>
</gene>
<dbReference type="AlphaFoldDB" id="A0A9D1FJP4"/>
<protein>
    <submittedName>
        <fullName evidence="1">Uncharacterized protein</fullName>
    </submittedName>
</protein>
<accession>A0A9D1FJP4</accession>
<dbReference type="EMBL" id="DVJQ01000048">
    <property type="protein sequence ID" value="HIS74445.1"/>
    <property type="molecule type" value="Genomic_DNA"/>
</dbReference>
<dbReference type="Proteomes" id="UP000886865">
    <property type="component" value="Unassembled WGS sequence"/>
</dbReference>
<organism evidence="1 2">
    <name type="scientific">Candidatus Galligastranaerophilus intestinavium</name>
    <dbReference type="NCBI Taxonomy" id="2840836"/>
    <lineage>
        <taxon>Bacteria</taxon>
        <taxon>Candidatus Galligastranaerophilus</taxon>
    </lineage>
</organism>
<comment type="caution">
    <text evidence="1">The sequence shown here is derived from an EMBL/GenBank/DDBJ whole genome shotgun (WGS) entry which is preliminary data.</text>
</comment>
<evidence type="ECO:0000313" key="2">
    <source>
        <dbReference type="Proteomes" id="UP000886865"/>
    </source>
</evidence>
<reference evidence="1" key="2">
    <citation type="journal article" date="2021" name="PeerJ">
        <title>Extensive microbial diversity within the chicken gut microbiome revealed by metagenomics and culture.</title>
        <authorList>
            <person name="Gilroy R."/>
            <person name="Ravi A."/>
            <person name="Getino M."/>
            <person name="Pursley I."/>
            <person name="Horton D.L."/>
            <person name="Alikhan N.F."/>
            <person name="Baker D."/>
            <person name="Gharbi K."/>
            <person name="Hall N."/>
            <person name="Watson M."/>
            <person name="Adriaenssens E.M."/>
            <person name="Foster-Nyarko E."/>
            <person name="Jarju S."/>
            <person name="Secka A."/>
            <person name="Antonio M."/>
            <person name="Oren A."/>
            <person name="Chaudhuri R.R."/>
            <person name="La Ragione R."/>
            <person name="Hildebrand F."/>
            <person name="Pallen M.J."/>
        </authorList>
    </citation>
    <scope>NUCLEOTIDE SEQUENCE</scope>
    <source>
        <strain evidence="1">CHK152-2871</strain>
    </source>
</reference>
<evidence type="ECO:0000313" key="1">
    <source>
        <dbReference type="EMBL" id="HIS74445.1"/>
    </source>
</evidence>